<dbReference type="OrthoDB" id="2272727at2759"/>
<feature type="compositionally biased region" description="Acidic residues" evidence="1">
    <location>
        <begin position="147"/>
        <end position="156"/>
    </location>
</feature>
<dbReference type="EMBL" id="JAANIT010000425">
    <property type="protein sequence ID" value="KAG1547856.1"/>
    <property type="molecule type" value="Genomic_DNA"/>
</dbReference>
<evidence type="ECO:0000256" key="1">
    <source>
        <dbReference type="SAM" id="MobiDB-lite"/>
    </source>
</evidence>
<accession>A0A9P6YGD1</accession>
<comment type="caution">
    <text evidence="2">The sequence shown here is derived from an EMBL/GenBank/DDBJ whole genome shotgun (WGS) entry which is preliminary data.</text>
</comment>
<evidence type="ECO:0000313" key="3">
    <source>
        <dbReference type="Proteomes" id="UP000717996"/>
    </source>
</evidence>
<proteinExistence type="predicted"/>
<dbReference type="Proteomes" id="UP000717996">
    <property type="component" value="Unassembled WGS sequence"/>
</dbReference>
<feature type="compositionally biased region" description="Polar residues" evidence="1">
    <location>
        <begin position="160"/>
        <end position="170"/>
    </location>
</feature>
<dbReference type="OMA" id="PCIPSID"/>
<gene>
    <name evidence="2" type="ORF">G6F51_004017</name>
</gene>
<sequence length="214" mass="24017">MSERSQEKKLTLNRTRKPSILTCLFKNKKKEEQQTFVLSPLGSGITEPLNGSFPHELPMPIKQRRRKTISITCSPPMRSQKRSTYYESSRHWYTSAWLSSHDNNTNYSPPLTPPPLSPSPESAGTSRKNIYRRSTYRPPSSSISSSNDEDDDDDEPLSQLFATLNPSVSLLTDEGEEGDDELIPIACLNDIPLLSAADKYKAKVKAKLQLDADS</sequence>
<feature type="region of interest" description="Disordered" evidence="1">
    <location>
        <begin position="41"/>
        <end position="82"/>
    </location>
</feature>
<feature type="region of interest" description="Disordered" evidence="1">
    <location>
        <begin position="104"/>
        <end position="176"/>
    </location>
</feature>
<reference evidence="2" key="1">
    <citation type="journal article" date="2020" name="Microb. Genom.">
        <title>Genetic diversity of clinical and environmental Mucorales isolates obtained from an investigation of mucormycosis cases among solid organ transplant recipients.</title>
        <authorList>
            <person name="Nguyen M.H."/>
            <person name="Kaul D."/>
            <person name="Muto C."/>
            <person name="Cheng S.J."/>
            <person name="Richter R.A."/>
            <person name="Bruno V.M."/>
            <person name="Liu G."/>
            <person name="Beyhan S."/>
            <person name="Sundermann A.J."/>
            <person name="Mounaud S."/>
            <person name="Pasculle A.W."/>
            <person name="Nierman W.C."/>
            <person name="Driscoll E."/>
            <person name="Cumbie R."/>
            <person name="Clancy C.J."/>
            <person name="Dupont C.L."/>
        </authorList>
    </citation>
    <scope>NUCLEOTIDE SEQUENCE</scope>
    <source>
        <strain evidence="2">GL16</strain>
    </source>
</reference>
<protein>
    <submittedName>
        <fullName evidence="2">Uncharacterized protein</fullName>
    </submittedName>
</protein>
<organism evidence="2 3">
    <name type="scientific">Rhizopus oryzae</name>
    <name type="common">Mucormycosis agent</name>
    <name type="synonym">Rhizopus arrhizus var. delemar</name>
    <dbReference type="NCBI Taxonomy" id="64495"/>
    <lineage>
        <taxon>Eukaryota</taxon>
        <taxon>Fungi</taxon>
        <taxon>Fungi incertae sedis</taxon>
        <taxon>Mucoromycota</taxon>
        <taxon>Mucoromycotina</taxon>
        <taxon>Mucoromycetes</taxon>
        <taxon>Mucorales</taxon>
        <taxon>Mucorineae</taxon>
        <taxon>Rhizopodaceae</taxon>
        <taxon>Rhizopus</taxon>
    </lineage>
</organism>
<dbReference type="AlphaFoldDB" id="A0A9P6YGD1"/>
<evidence type="ECO:0000313" key="2">
    <source>
        <dbReference type="EMBL" id="KAG1547856.1"/>
    </source>
</evidence>
<name>A0A9P6YGD1_RHIOR</name>